<dbReference type="PANTHER" id="PTHR43649">
    <property type="entry name" value="ARABINOSE-BINDING PROTEIN-RELATED"/>
    <property type="match status" value="1"/>
</dbReference>
<protein>
    <submittedName>
        <fullName evidence="6">Raffinose/stachyose/melibiose transport system substrate-binding protein</fullName>
    </submittedName>
</protein>
<evidence type="ECO:0000313" key="7">
    <source>
        <dbReference type="Proteomes" id="UP000567922"/>
    </source>
</evidence>
<dbReference type="EMBL" id="JACHWS010000004">
    <property type="protein sequence ID" value="MBB3039474.1"/>
    <property type="molecule type" value="Genomic_DNA"/>
</dbReference>
<dbReference type="InterPro" id="IPR006059">
    <property type="entry name" value="SBP"/>
</dbReference>
<comment type="caution">
    <text evidence="6">The sequence shown here is derived from an EMBL/GenBank/DDBJ whole genome shotgun (WGS) entry which is preliminary data.</text>
</comment>
<keyword evidence="7" id="KW-1185">Reference proteome</keyword>
<proteinExistence type="predicted"/>
<dbReference type="OrthoDB" id="2515880at2"/>
<dbReference type="SUPFAM" id="SSF53850">
    <property type="entry name" value="Periplasmic binding protein-like II"/>
    <property type="match status" value="1"/>
</dbReference>
<organism evidence="6 7">
    <name type="scientific">Hoyosella altamirensis</name>
    <dbReference type="NCBI Taxonomy" id="616997"/>
    <lineage>
        <taxon>Bacteria</taxon>
        <taxon>Bacillati</taxon>
        <taxon>Actinomycetota</taxon>
        <taxon>Actinomycetes</taxon>
        <taxon>Mycobacteriales</taxon>
        <taxon>Hoyosellaceae</taxon>
        <taxon>Hoyosella</taxon>
    </lineage>
</organism>
<keyword evidence="4" id="KW-0564">Palmitate</keyword>
<evidence type="ECO:0000256" key="1">
    <source>
        <dbReference type="ARBA" id="ARBA00022475"/>
    </source>
</evidence>
<dbReference type="AlphaFoldDB" id="A0A839RTT0"/>
<accession>A0A839RTT0</accession>
<keyword evidence="5" id="KW-0449">Lipoprotein</keyword>
<reference evidence="6 7" key="1">
    <citation type="submission" date="2020-08" db="EMBL/GenBank/DDBJ databases">
        <title>Sequencing the genomes of 1000 actinobacteria strains.</title>
        <authorList>
            <person name="Klenk H.-P."/>
        </authorList>
    </citation>
    <scope>NUCLEOTIDE SEQUENCE [LARGE SCALE GENOMIC DNA]</scope>
    <source>
        <strain evidence="6 7">DSM 45258</strain>
    </source>
</reference>
<keyword evidence="1" id="KW-1003">Cell membrane</keyword>
<evidence type="ECO:0000313" key="6">
    <source>
        <dbReference type="EMBL" id="MBB3039474.1"/>
    </source>
</evidence>
<evidence type="ECO:0000256" key="3">
    <source>
        <dbReference type="ARBA" id="ARBA00023136"/>
    </source>
</evidence>
<keyword evidence="3" id="KW-0472">Membrane</keyword>
<name>A0A839RTT0_9ACTN</name>
<dbReference type="Gene3D" id="3.40.190.10">
    <property type="entry name" value="Periplasmic binding protein-like II"/>
    <property type="match status" value="2"/>
</dbReference>
<dbReference type="PANTHER" id="PTHR43649:SF33">
    <property type="entry name" value="POLYGALACTURONAN_RHAMNOGALACTURONAN-BINDING PROTEIN YTCQ"/>
    <property type="match status" value="1"/>
</dbReference>
<dbReference type="Proteomes" id="UP000567922">
    <property type="component" value="Unassembled WGS sequence"/>
</dbReference>
<gene>
    <name evidence="6" type="ORF">FHU29_003962</name>
</gene>
<dbReference type="RefSeq" id="WP_064438483.1">
    <property type="nucleotide sequence ID" value="NZ_BDDI01000001.1"/>
</dbReference>
<evidence type="ECO:0000256" key="2">
    <source>
        <dbReference type="ARBA" id="ARBA00022729"/>
    </source>
</evidence>
<dbReference type="Pfam" id="PF01547">
    <property type="entry name" value="SBP_bac_1"/>
    <property type="match status" value="1"/>
</dbReference>
<keyword evidence="2" id="KW-0732">Signal</keyword>
<evidence type="ECO:0000256" key="5">
    <source>
        <dbReference type="ARBA" id="ARBA00023288"/>
    </source>
</evidence>
<dbReference type="InterPro" id="IPR050490">
    <property type="entry name" value="Bact_solute-bd_prot1"/>
</dbReference>
<evidence type="ECO:0000256" key="4">
    <source>
        <dbReference type="ARBA" id="ARBA00023139"/>
    </source>
</evidence>
<sequence>MDHPVSHTRIRHRRGITGVATSIVLLIAGALGCSGMGTGDDSRTVTIRFLQNKSEVIGYFNQVIAKFEAENPGIRVIQDNNEDGFIPSLVRNSPPDVVTRGWAYASGDLARRGVFEDLSGLAEAGRINPDIQSLVAEWGLSEPDTIPALPYSLTAAGVIYNEDLFEEHGVPVPTTWDEFVAACETFNAAGVTPIYGTFREPWTVAQGVFDYVGGGTVDVEEFYSALYAEGGDFGPHSPVTFSNTFADTLEKMDYVLSSSQPNAAARNYVEGNAAFARGEAAMYLQGPWALSELANANPDLRVGTFPLPATNDPADTKVRVNVDLALAIPVGAKHPEEATKFIEFLFREDVISAYNDDNSAFSTLSGARAPEDARIAGLAPYIDEGRFYQGPSQYLPPAVPVEGNLQVYVLNRNGEALLRNLDDDYRRVAARNANRGTL</sequence>